<dbReference type="RefSeq" id="WP_163959888.1">
    <property type="nucleotide sequence ID" value="NZ_JAAIVB010000004.1"/>
</dbReference>
<gene>
    <name evidence="5" type="ORF">G3574_00705</name>
</gene>
<dbReference type="InterPro" id="IPR001647">
    <property type="entry name" value="HTH_TetR"/>
</dbReference>
<keyword evidence="6" id="KW-1185">Reference proteome</keyword>
<feature type="domain" description="HTH tetR-type" evidence="4">
    <location>
        <begin position="27"/>
        <end position="87"/>
    </location>
</feature>
<sequence>MSSQAAENRPAHPRTRGRPLKTEADYARVRLRILDATQAAYGDLGYHALNVNAILERAGLSRPTFYRHFNNLDEVVRLVIARACEGLVDRFVNRIPTDASVKEKMAHAVELYLEWGESIGSLLRPLYVELHDPLSPVSELRPQVLVRIGDLYRKTVETEGLRIENDLLVDLMVTGIEFLGYRYLLERNSGRITKGMIKDAMSRLVACTLRIPA</sequence>
<comment type="caution">
    <text evidence="5">The sequence shown here is derived from an EMBL/GenBank/DDBJ whole genome shotgun (WGS) entry which is preliminary data.</text>
</comment>
<protein>
    <submittedName>
        <fullName evidence="5">TetR/AcrR family transcriptional regulator</fullName>
    </submittedName>
</protein>
<dbReference type="InterPro" id="IPR050109">
    <property type="entry name" value="HTH-type_TetR-like_transc_reg"/>
</dbReference>
<dbReference type="EMBL" id="JAAIVB010000004">
    <property type="protein sequence ID" value="NEX59586.1"/>
    <property type="molecule type" value="Genomic_DNA"/>
</dbReference>
<evidence type="ECO:0000256" key="2">
    <source>
        <dbReference type="PROSITE-ProRule" id="PRU00335"/>
    </source>
</evidence>
<evidence type="ECO:0000256" key="3">
    <source>
        <dbReference type="SAM" id="MobiDB-lite"/>
    </source>
</evidence>
<evidence type="ECO:0000313" key="6">
    <source>
        <dbReference type="Proteomes" id="UP000482155"/>
    </source>
</evidence>
<evidence type="ECO:0000259" key="4">
    <source>
        <dbReference type="PROSITE" id="PS50977"/>
    </source>
</evidence>
<proteinExistence type="predicted"/>
<dbReference type="PROSITE" id="PS50977">
    <property type="entry name" value="HTH_TETR_2"/>
    <property type="match status" value="1"/>
</dbReference>
<keyword evidence="1 2" id="KW-0238">DNA-binding</keyword>
<evidence type="ECO:0000256" key="1">
    <source>
        <dbReference type="ARBA" id="ARBA00023125"/>
    </source>
</evidence>
<name>A0A6B3SLS0_9BURK</name>
<organism evidence="5 6">
    <name type="scientific">Noviherbaspirillum galbum</name>
    <dbReference type="NCBI Taxonomy" id="2709383"/>
    <lineage>
        <taxon>Bacteria</taxon>
        <taxon>Pseudomonadati</taxon>
        <taxon>Pseudomonadota</taxon>
        <taxon>Betaproteobacteria</taxon>
        <taxon>Burkholderiales</taxon>
        <taxon>Oxalobacteraceae</taxon>
        <taxon>Noviherbaspirillum</taxon>
    </lineage>
</organism>
<reference evidence="5 6" key="1">
    <citation type="submission" date="2020-02" db="EMBL/GenBank/DDBJ databases">
        <authorList>
            <person name="Kim M.K."/>
        </authorList>
    </citation>
    <scope>NUCLEOTIDE SEQUENCE [LARGE SCALE GENOMIC DNA]</scope>
    <source>
        <strain evidence="5 6">17J57-3</strain>
    </source>
</reference>
<feature type="region of interest" description="Disordered" evidence="3">
    <location>
        <begin position="1"/>
        <end position="20"/>
    </location>
</feature>
<dbReference type="InterPro" id="IPR009057">
    <property type="entry name" value="Homeodomain-like_sf"/>
</dbReference>
<dbReference type="GO" id="GO:0003700">
    <property type="term" value="F:DNA-binding transcription factor activity"/>
    <property type="evidence" value="ECO:0007669"/>
    <property type="project" value="TreeGrafter"/>
</dbReference>
<accession>A0A6B3SLS0</accession>
<evidence type="ECO:0000313" key="5">
    <source>
        <dbReference type="EMBL" id="NEX59586.1"/>
    </source>
</evidence>
<dbReference type="Gene3D" id="1.10.357.10">
    <property type="entry name" value="Tetracycline Repressor, domain 2"/>
    <property type="match status" value="1"/>
</dbReference>
<dbReference type="Pfam" id="PF00440">
    <property type="entry name" value="TetR_N"/>
    <property type="match status" value="1"/>
</dbReference>
<dbReference type="PANTHER" id="PTHR30055:SF223">
    <property type="entry name" value="HTH-TYPE TRANSCRIPTIONAL REGULATOR UIDR"/>
    <property type="match status" value="1"/>
</dbReference>
<feature type="DNA-binding region" description="H-T-H motif" evidence="2">
    <location>
        <begin position="50"/>
        <end position="69"/>
    </location>
</feature>
<dbReference type="GO" id="GO:0000976">
    <property type="term" value="F:transcription cis-regulatory region binding"/>
    <property type="evidence" value="ECO:0007669"/>
    <property type="project" value="TreeGrafter"/>
</dbReference>
<dbReference type="PRINTS" id="PR00455">
    <property type="entry name" value="HTHTETR"/>
</dbReference>
<dbReference type="PANTHER" id="PTHR30055">
    <property type="entry name" value="HTH-TYPE TRANSCRIPTIONAL REGULATOR RUTR"/>
    <property type="match status" value="1"/>
</dbReference>
<dbReference type="SUPFAM" id="SSF46689">
    <property type="entry name" value="Homeodomain-like"/>
    <property type="match status" value="1"/>
</dbReference>
<dbReference type="AlphaFoldDB" id="A0A6B3SLS0"/>
<dbReference type="Proteomes" id="UP000482155">
    <property type="component" value="Unassembled WGS sequence"/>
</dbReference>